<evidence type="ECO:0000313" key="10">
    <source>
        <dbReference type="EMBL" id="RAJ27601.1"/>
    </source>
</evidence>
<feature type="domain" description="Lysidine-tRNA(Ile) synthetase C-terminal" evidence="9">
    <location>
        <begin position="361"/>
        <end position="433"/>
    </location>
</feature>
<dbReference type="AlphaFoldDB" id="A0A1A7QXA0"/>
<dbReference type="NCBIfam" id="TIGR02432">
    <property type="entry name" value="lysidine_TilS_N"/>
    <property type="match status" value="1"/>
</dbReference>
<evidence type="ECO:0000256" key="6">
    <source>
        <dbReference type="ARBA" id="ARBA00022840"/>
    </source>
</evidence>
<dbReference type="SUPFAM" id="SSF52402">
    <property type="entry name" value="Adenine nucleotide alpha hydrolases-like"/>
    <property type="match status" value="1"/>
</dbReference>
<keyword evidence="5 8" id="KW-0547">Nucleotide-binding</keyword>
<dbReference type="HAMAP" id="MF_01161">
    <property type="entry name" value="tRNA_Ile_lys_synt"/>
    <property type="match status" value="1"/>
</dbReference>
<comment type="catalytic activity">
    <reaction evidence="7 8">
        <text>cytidine(34) in tRNA(Ile2) + L-lysine + ATP = lysidine(34) in tRNA(Ile2) + AMP + diphosphate + H(+)</text>
        <dbReference type="Rhea" id="RHEA:43744"/>
        <dbReference type="Rhea" id="RHEA-COMP:10625"/>
        <dbReference type="Rhea" id="RHEA-COMP:10670"/>
        <dbReference type="ChEBI" id="CHEBI:15378"/>
        <dbReference type="ChEBI" id="CHEBI:30616"/>
        <dbReference type="ChEBI" id="CHEBI:32551"/>
        <dbReference type="ChEBI" id="CHEBI:33019"/>
        <dbReference type="ChEBI" id="CHEBI:82748"/>
        <dbReference type="ChEBI" id="CHEBI:83665"/>
        <dbReference type="ChEBI" id="CHEBI:456215"/>
        <dbReference type="EC" id="6.3.4.19"/>
    </reaction>
</comment>
<sequence>MLKAFQNHIATHLDMLYGSRLLLAISGGLDSVVLAHLCHKLNLKVSLAHCNFNLRGAESDADEAFVLQLAEDLELEVFIECFETELYAKEEGISIQMAARDLRYNWFHDLAEKLNFDYILTAHHTDDNLETFLINLTRGTGLEGLTGIPEVSGKLVRPLLPFSRETLEVYAIGEDIQWQEDSSNASKKYLRNKLRHDIIPILKQMNPQLLQNFQTTISNLQDSQDLIDDRIVNIQKKVVEVEKDQIRFNIKKLKKLSNPKAYLYQLLNGFNFTAWDDIVDLLDAQSGKQVFSSSHRLLKDREFLLLSEVDSEADETAITILKGDKEITTPFGTLLFDQVDTISETSKDQIYVDADQLKFPLALRKWQEGDLFYPLGMKGKKKLSKYFKDEKLSLLDKENVWILFSEDVAVWVIGRRADDRFKVNAHTTNIIKIEVH</sequence>
<dbReference type="InterPro" id="IPR011063">
    <property type="entry name" value="TilS/TtcA_N"/>
</dbReference>
<dbReference type="RefSeq" id="WP_066437562.1">
    <property type="nucleotide sequence ID" value="NZ_LZRN01000045.1"/>
</dbReference>
<keyword evidence="3 8" id="KW-0436">Ligase</keyword>
<dbReference type="InterPro" id="IPR012795">
    <property type="entry name" value="tRNA_Ile_lys_synt_N"/>
</dbReference>
<dbReference type="Proteomes" id="UP000248987">
    <property type="component" value="Unassembled WGS sequence"/>
</dbReference>
<dbReference type="GO" id="GO:0006400">
    <property type="term" value="P:tRNA modification"/>
    <property type="evidence" value="ECO:0007669"/>
    <property type="project" value="UniProtKB-UniRule"/>
</dbReference>
<evidence type="ECO:0000256" key="8">
    <source>
        <dbReference type="HAMAP-Rule" id="MF_01161"/>
    </source>
</evidence>
<evidence type="ECO:0000256" key="2">
    <source>
        <dbReference type="ARBA" id="ARBA00022490"/>
    </source>
</evidence>
<dbReference type="SMART" id="SM00977">
    <property type="entry name" value="TilS_C"/>
    <property type="match status" value="1"/>
</dbReference>
<reference evidence="10 11" key="1">
    <citation type="submission" date="2018-06" db="EMBL/GenBank/DDBJ databases">
        <title>Genomic Encyclopedia of Archaeal and Bacterial Type Strains, Phase II (KMG-II): from individual species to whole genera.</title>
        <authorList>
            <person name="Goeker M."/>
        </authorList>
    </citation>
    <scope>NUCLEOTIDE SEQUENCE [LARGE SCALE GENOMIC DNA]</scope>
    <source>
        <strain evidence="10 11">DSM 12408</strain>
    </source>
</reference>
<feature type="binding site" evidence="8">
    <location>
        <begin position="26"/>
        <end position="31"/>
    </location>
    <ligand>
        <name>ATP</name>
        <dbReference type="ChEBI" id="CHEBI:30616"/>
    </ligand>
</feature>
<dbReference type="InterPro" id="IPR012796">
    <property type="entry name" value="Lysidine-tRNA-synth_C"/>
</dbReference>
<dbReference type="GO" id="GO:0032267">
    <property type="term" value="F:tRNA(Ile)-lysidine synthase activity"/>
    <property type="evidence" value="ECO:0007669"/>
    <property type="project" value="UniProtKB-EC"/>
</dbReference>
<comment type="caution">
    <text evidence="10">The sequence shown here is derived from an EMBL/GenBank/DDBJ whole genome shotgun (WGS) entry which is preliminary data.</text>
</comment>
<evidence type="ECO:0000259" key="9">
    <source>
        <dbReference type="SMART" id="SM00977"/>
    </source>
</evidence>
<keyword evidence="4 8" id="KW-0819">tRNA processing</keyword>
<comment type="function">
    <text evidence="8">Ligates lysine onto the cytidine present at position 34 of the AUA codon-specific tRNA(Ile) that contains the anticodon CAU, in an ATP-dependent manner. Cytidine is converted to lysidine, thus changing the amino acid specificity of the tRNA from methionine to isoleucine.</text>
</comment>
<dbReference type="CDD" id="cd01992">
    <property type="entry name" value="TilS_N"/>
    <property type="match status" value="1"/>
</dbReference>
<protein>
    <recommendedName>
        <fullName evidence="8">tRNA(Ile)-lysidine synthase</fullName>
        <ecNumber evidence="8">6.3.4.19</ecNumber>
    </recommendedName>
    <alternativeName>
        <fullName evidence="8">tRNA(Ile)-2-lysyl-cytidine synthase</fullName>
    </alternativeName>
    <alternativeName>
        <fullName evidence="8">tRNA(Ile)-lysidine synthetase</fullName>
    </alternativeName>
</protein>
<dbReference type="GO" id="GO:0005524">
    <property type="term" value="F:ATP binding"/>
    <property type="evidence" value="ECO:0007669"/>
    <property type="project" value="UniProtKB-UniRule"/>
</dbReference>
<dbReference type="EC" id="6.3.4.19" evidence="8"/>
<keyword evidence="11" id="KW-1185">Reference proteome</keyword>
<dbReference type="InterPro" id="IPR012094">
    <property type="entry name" value="tRNA_Ile_lys_synt"/>
</dbReference>
<evidence type="ECO:0000256" key="7">
    <source>
        <dbReference type="ARBA" id="ARBA00048539"/>
    </source>
</evidence>
<dbReference type="STRING" id="49280.A9996_16285"/>
<evidence type="ECO:0000256" key="5">
    <source>
        <dbReference type="ARBA" id="ARBA00022741"/>
    </source>
</evidence>
<dbReference type="PANTHER" id="PTHR43033">
    <property type="entry name" value="TRNA(ILE)-LYSIDINE SYNTHASE-RELATED"/>
    <property type="match status" value="1"/>
</dbReference>
<dbReference type="Gene3D" id="3.40.50.620">
    <property type="entry name" value="HUPs"/>
    <property type="match status" value="1"/>
</dbReference>
<dbReference type="EMBL" id="QLLQ01000001">
    <property type="protein sequence ID" value="RAJ27601.1"/>
    <property type="molecule type" value="Genomic_DNA"/>
</dbReference>
<proteinExistence type="inferred from homology"/>
<dbReference type="PANTHER" id="PTHR43033:SF1">
    <property type="entry name" value="TRNA(ILE)-LYSIDINE SYNTHASE-RELATED"/>
    <property type="match status" value="1"/>
</dbReference>
<comment type="similarity">
    <text evidence="8">Belongs to the tRNA(Ile)-lysidine synthase family.</text>
</comment>
<name>A0A1A7QXA0_9FLAO</name>
<keyword evidence="2 8" id="KW-0963">Cytoplasm</keyword>
<dbReference type="Pfam" id="PF01171">
    <property type="entry name" value="ATP_bind_3"/>
    <property type="match status" value="1"/>
</dbReference>
<evidence type="ECO:0000256" key="4">
    <source>
        <dbReference type="ARBA" id="ARBA00022694"/>
    </source>
</evidence>
<evidence type="ECO:0000256" key="1">
    <source>
        <dbReference type="ARBA" id="ARBA00004496"/>
    </source>
</evidence>
<comment type="domain">
    <text evidence="8">The N-terminal region contains the highly conserved SGGXDS motif, predicted to be a P-loop motif involved in ATP binding.</text>
</comment>
<organism evidence="10 11">
    <name type="scientific">Gelidibacter algens</name>
    <dbReference type="NCBI Taxonomy" id="49280"/>
    <lineage>
        <taxon>Bacteria</taxon>
        <taxon>Pseudomonadati</taxon>
        <taxon>Bacteroidota</taxon>
        <taxon>Flavobacteriia</taxon>
        <taxon>Flavobacteriales</taxon>
        <taxon>Flavobacteriaceae</taxon>
        <taxon>Gelidibacter</taxon>
    </lineage>
</organism>
<dbReference type="InterPro" id="IPR014729">
    <property type="entry name" value="Rossmann-like_a/b/a_fold"/>
</dbReference>
<dbReference type="SUPFAM" id="SSF56037">
    <property type="entry name" value="PheT/TilS domain"/>
    <property type="match status" value="1"/>
</dbReference>
<comment type="subcellular location">
    <subcellularLocation>
        <location evidence="1 8">Cytoplasm</location>
    </subcellularLocation>
</comment>
<accession>A0A1A7QXA0</accession>
<gene>
    <name evidence="8" type="primary">tilS</name>
    <name evidence="10" type="ORF">LX77_00173</name>
</gene>
<dbReference type="OrthoDB" id="9807403at2"/>
<dbReference type="Pfam" id="PF11734">
    <property type="entry name" value="TilS_C"/>
    <property type="match status" value="1"/>
</dbReference>
<evidence type="ECO:0000313" key="11">
    <source>
        <dbReference type="Proteomes" id="UP000248987"/>
    </source>
</evidence>
<evidence type="ECO:0000256" key="3">
    <source>
        <dbReference type="ARBA" id="ARBA00022598"/>
    </source>
</evidence>
<dbReference type="NCBIfam" id="TIGR02433">
    <property type="entry name" value="lysidine_TilS_C"/>
    <property type="match status" value="1"/>
</dbReference>
<keyword evidence="6 8" id="KW-0067">ATP-binding</keyword>
<dbReference type="GO" id="GO:0005737">
    <property type="term" value="C:cytoplasm"/>
    <property type="evidence" value="ECO:0007669"/>
    <property type="project" value="UniProtKB-SubCell"/>
</dbReference>